<dbReference type="AlphaFoldDB" id="A0A1F6BNG1"/>
<gene>
    <name evidence="1" type="ORF">A3D55_00725</name>
</gene>
<sequence>MYKYVDEQKWLEAGKHQDWYLRTREDYKRPLEQAEKGGRETNNRVCLEKQRRLFYRVGTPGVKQNSASRNFLKPIGFNTSATVKLSFSRPLSRSSPGEIKI</sequence>
<name>A0A1F6BNG1_9BACT</name>
<reference evidence="1 2" key="1">
    <citation type="journal article" date="2016" name="Nat. Commun.">
        <title>Thousands of microbial genomes shed light on interconnected biogeochemical processes in an aquifer system.</title>
        <authorList>
            <person name="Anantharaman K."/>
            <person name="Brown C.T."/>
            <person name="Hug L.A."/>
            <person name="Sharon I."/>
            <person name="Castelle C.J."/>
            <person name="Probst A.J."/>
            <person name="Thomas B.C."/>
            <person name="Singh A."/>
            <person name="Wilkins M.J."/>
            <person name="Karaoz U."/>
            <person name="Brodie E.L."/>
            <person name="Williams K.H."/>
            <person name="Hubbard S.S."/>
            <person name="Banfield J.F."/>
        </authorList>
    </citation>
    <scope>NUCLEOTIDE SEQUENCE [LARGE SCALE GENOMIC DNA]</scope>
</reference>
<organism evidence="1 2">
    <name type="scientific">Candidatus Jorgensenbacteria bacterium RIFCSPHIGHO2_02_FULL_45_20</name>
    <dbReference type="NCBI Taxonomy" id="1798470"/>
    <lineage>
        <taxon>Bacteria</taxon>
        <taxon>Candidatus Joergenseniibacteriota</taxon>
    </lineage>
</organism>
<accession>A0A1F6BNG1</accession>
<comment type="caution">
    <text evidence="1">The sequence shown here is derived from an EMBL/GenBank/DDBJ whole genome shotgun (WGS) entry which is preliminary data.</text>
</comment>
<evidence type="ECO:0000313" key="2">
    <source>
        <dbReference type="Proteomes" id="UP000178825"/>
    </source>
</evidence>
<dbReference type="Proteomes" id="UP000178825">
    <property type="component" value="Unassembled WGS sequence"/>
</dbReference>
<proteinExistence type="predicted"/>
<protein>
    <submittedName>
        <fullName evidence="1">Uncharacterized protein</fullName>
    </submittedName>
</protein>
<dbReference type="EMBL" id="MFKJ01000020">
    <property type="protein sequence ID" value="OGG38466.1"/>
    <property type="molecule type" value="Genomic_DNA"/>
</dbReference>
<evidence type="ECO:0000313" key="1">
    <source>
        <dbReference type="EMBL" id="OGG38466.1"/>
    </source>
</evidence>